<gene>
    <name evidence="2" type="ORF">BD410DRAFT_790366</name>
</gene>
<dbReference type="OrthoDB" id="2641762at2759"/>
<organism evidence="2 3">
    <name type="scientific">Rickenella mellea</name>
    <dbReference type="NCBI Taxonomy" id="50990"/>
    <lineage>
        <taxon>Eukaryota</taxon>
        <taxon>Fungi</taxon>
        <taxon>Dikarya</taxon>
        <taxon>Basidiomycota</taxon>
        <taxon>Agaricomycotina</taxon>
        <taxon>Agaricomycetes</taxon>
        <taxon>Hymenochaetales</taxon>
        <taxon>Rickenellaceae</taxon>
        <taxon>Rickenella</taxon>
    </lineage>
</organism>
<dbReference type="STRING" id="50990.A0A4Y7Q1F5"/>
<name>A0A4Y7Q1F5_9AGAM</name>
<feature type="transmembrane region" description="Helical" evidence="1">
    <location>
        <begin position="57"/>
        <end position="78"/>
    </location>
</feature>
<keyword evidence="1" id="KW-0472">Membrane</keyword>
<feature type="transmembrane region" description="Helical" evidence="1">
    <location>
        <begin position="112"/>
        <end position="131"/>
    </location>
</feature>
<accession>A0A4Y7Q1F5</accession>
<feature type="transmembrane region" description="Helical" evidence="1">
    <location>
        <begin position="20"/>
        <end position="45"/>
    </location>
</feature>
<feature type="transmembrane region" description="Helical" evidence="1">
    <location>
        <begin position="138"/>
        <end position="160"/>
    </location>
</feature>
<proteinExistence type="predicted"/>
<evidence type="ECO:0000313" key="2">
    <source>
        <dbReference type="EMBL" id="TDL20992.1"/>
    </source>
</evidence>
<dbReference type="EMBL" id="ML170184">
    <property type="protein sequence ID" value="TDL20992.1"/>
    <property type="molecule type" value="Genomic_DNA"/>
</dbReference>
<protein>
    <submittedName>
        <fullName evidence="2">Uncharacterized protein</fullName>
    </submittedName>
</protein>
<dbReference type="VEuPathDB" id="FungiDB:BD410DRAFT_790366"/>
<dbReference type="AlphaFoldDB" id="A0A4Y7Q1F5"/>
<feature type="transmembrane region" description="Helical" evidence="1">
    <location>
        <begin position="180"/>
        <end position="201"/>
    </location>
</feature>
<dbReference type="Proteomes" id="UP000294933">
    <property type="component" value="Unassembled WGS sequence"/>
</dbReference>
<reference evidence="2 3" key="1">
    <citation type="submission" date="2018-06" db="EMBL/GenBank/DDBJ databases">
        <title>A transcriptomic atlas of mushroom development highlights an independent origin of complex multicellularity.</title>
        <authorList>
            <consortium name="DOE Joint Genome Institute"/>
            <person name="Krizsan K."/>
            <person name="Almasi E."/>
            <person name="Merenyi Z."/>
            <person name="Sahu N."/>
            <person name="Viragh M."/>
            <person name="Koszo T."/>
            <person name="Mondo S."/>
            <person name="Kiss B."/>
            <person name="Balint B."/>
            <person name="Kues U."/>
            <person name="Barry K."/>
            <person name="Hegedus J.C."/>
            <person name="Henrissat B."/>
            <person name="Johnson J."/>
            <person name="Lipzen A."/>
            <person name="Ohm R."/>
            <person name="Nagy I."/>
            <person name="Pangilinan J."/>
            <person name="Yan J."/>
            <person name="Xiong Y."/>
            <person name="Grigoriev I.V."/>
            <person name="Hibbett D.S."/>
            <person name="Nagy L.G."/>
        </authorList>
    </citation>
    <scope>NUCLEOTIDE SEQUENCE [LARGE SCALE GENOMIC DNA]</scope>
    <source>
        <strain evidence="2 3">SZMC22713</strain>
    </source>
</reference>
<keyword evidence="1" id="KW-1133">Transmembrane helix</keyword>
<evidence type="ECO:0000256" key="1">
    <source>
        <dbReference type="SAM" id="Phobius"/>
    </source>
</evidence>
<sequence>MSAGISSVKEPASDLWLERSYFAGEFLGCVAYGIHAAIFAATVYFMTRKMHRQNLRISVLAFVCTLFTLGTISVAATVKFCAQSWIDHRLEPGGPATRIKGDFTDPISELKVATYIVTNFLAVGIMLYRLWVVWNHNCFVMILPGLAYAGTTAIGILSIYKSVRSTSLFAHTTAPFAMASWLLAFLLNLFVTSMIIFRLVMLRRKTKGLTEPYTSVVAMIIESAAPYSFMELFYVICYARNSNIQNLVLPVLRQVMCISPEFILLRVWMRRTPDQITGAKPHGGSPASRLSGISFAINEPGQHKEDV</sequence>
<keyword evidence="1" id="KW-0812">Transmembrane</keyword>
<evidence type="ECO:0000313" key="3">
    <source>
        <dbReference type="Proteomes" id="UP000294933"/>
    </source>
</evidence>
<keyword evidence="3" id="KW-1185">Reference proteome</keyword>